<gene>
    <name evidence="1" type="ORF">TM448A03398_0009</name>
</gene>
<reference evidence="1" key="1">
    <citation type="submission" date="2020-03" db="EMBL/GenBank/DDBJ databases">
        <title>The deep terrestrial virosphere.</title>
        <authorList>
            <person name="Holmfeldt K."/>
            <person name="Nilsson E."/>
            <person name="Simone D."/>
            <person name="Lopez-Fernandez M."/>
            <person name="Wu X."/>
            <person name="de Brujin I."/>
            <person name="Lundin D."/>
            <person name="Andersson A."/>
            <person name="Bertilsson S."/>
            <person name="Dopson M."/>
        </authorList>
    </citation>
    <scope>NUCLEOTIDE SEQUENCE</scope>
    <source>
        <strain evidence="1">TM448A03398</strain>
    </source>
</reference>
<name>A0A6H2A0Z3_9ZZZZ</name>
<organism evidence="1">
    <name type="scientific">viral metagenome</name>
    <dbReference type="NCBI Taxonomy" id="1070528"/>
    <lineage>
        <taxon>unclassified sequences</taxon>
        <taxon>metagenomes</taxon>
        <taxon>organismal metagenomes</taxon>
    </lineage>
</organism>
<protein>
    <submittedName>
        <fullName evidence="1">Uncharacterized protein</fullName>
    </submittedName>
</protein>
<dbReference type="AlphaFoldDB" id="A0A6H2A0Z3"/>
<accession>A0A6H2A0Z3</accession>
<evidence type="ECO:0000313" key="1">
    <source>
        <dbReference type="EMBL" id="QJA53321.1"/>
    </source>
</evidence>
<sequence length="159" mass="17985">MGSDMVESACLQELTLLEQMRDFLDKLANPPAPIQEIRTIKDWQVRRNGDLFELKRELAINTAYSMDIPAELLDGVEVQRIAMYFSAANARDVTINFIPGHVSGSVYERMYTVTTEIAQSILIVFGRDYQYTNLRNVNITTANGTAGDKIYTTVTLRKI</sequence>
<dbReference type="EMBL" id="MT144412">
    <property type="protein sequence ID" value="QJA53321.1"/>
    <property type="molecule type" value="Genomic_DNA"/>
</dbReference>
<proteinExistence type="predicted"/>